<sequence>MAKVRAIASTISYGSNGFKHLGDVFNLPDSQAKEKEALGLVQILPDEKEDKTGKETKELKSEVKTK</sequence>
<evidence type="ECO:0000313" key="2">
    <source>
        <dbReference type="Proteomes" id="UP000249754"/>
    </source>
</evidence>
<name>A0A327SMW9_9SPHI</name>
<dbReference type="RefSeq" id="WP_111634586.1">
    <property type="nucleotide sequence ID" value="NZ_QLLR01000016.1"/>
</dbReference>
<proteinExistence type="predicted"/>
<accession>A0A327SMW9</accession>
<dbReference type="AlphaFoldDB" id="A0A327SMW9"/>
<gene>
    <name evidence="1" type="ORF">LY11_03147</name>
</gene>
<comment type="caution">
    <text evidence="1">The sequence shown here is derived from an EMBL/GenBank/DDBJ whole genome shotgun (WGS) entry which is preliminary data.</text>
</comment>
<reference evidence="1 2" key="1">
    <citation type="submission" date="2018-06" db="EMBL/GenBank/DDBJ databases">
        <title>Genomic Encyclopedia of Archaeal and Bacterial Type Strains, Phase II (KMG-II): from individual species to whole genera.</title>
        <authorList>
            <person name="Goeker M."/>
        </authorList>
    </citation>
    <scope>NUCLEOTIDE SEQUENCE [LARGE SCALE GENOMIC DNA]</scope>
    <source>
        <strain evidence="1 2">DSM 14825</strain>
    </source>
</reference>
<protein>
    <submittedName>
        <fullName evidence="1">Uncharacterized protein</fullName>
    </submittedName>
</protein>
<organism evidence="1 2">
    <name type="scientific">Pedobacter cryoconitis</name>
    <dbReference type="NCBI Taxonomy" id="188932"/>
    <lineage>
        <taxon>Bacteria</taxon>
        <taxon>Pseudomonadati</taxon>
        <taxon>Bacteroidota</taxon>
        <taxon>Sphingobacteriia</taxon>
        <taxon>Sphingobacteriales</taxon>
        <taxon>Sphingobacteriaceae</taxon>
        <taxon>Pedobacter</taxon>
    </lineage>
</organism>
<dbReference type="Proteomes" id="UP000249754">
    <property type="component" value="Unassembled WGS sequence"/>
</dbReference>
<dbReference type="EMBL" id="QLLR01000016">
    <property type="protein sequence ID" value="RAJ28873.1"/>
    <property type="molecule type" value="Genomic_DNA"/>
</dbReference>
<evidence type="ECO:0000313" key="1">
    <source>
        <dbReference type="EMBL" id="RAJ28873.1"/>
    </source>
</evidence>
<dbReference type="OrthoDB" id="2691926at2"/>